<evidence type="ECO:0000256" key="6">
    <source>
        <dbReference type="PROSITE-ProRule" id="PRU00169"/>
    </source>
</evidence>
<dbReference type="GO" id="GO:0005524">
    <property type="term" value="F:ATP binding"/>
    <property type="evidence" value="ECO:0007669"/>
    <property type="project" value="UniProtKB-KW"/>
</dbReference>
<dbReference type="Pfam" id="PF25601">
    <property type="entry name" value="AAA_lid_14"/>
    <property type="match status" value="1"/>
</dbReference>
<dbReference type="InterPro" id="IPR058031">
    <property type="entry name" value="AAA_lid_NorR"/>
</dbReference>
<dbReference type="Pfam" id="PF00072">
    <property type="entry name" value="Response_reg"/>
    <property type="match status" value="1"/>
</dbReference>
<dbReference type="PANTHER" id="PTHR32071">
    <property type="entry name" value="TRANSCRIPTIONAL REGULATORY PROTEIN"/>
    <property type="match status" value="1"/>
</dbReference>
<evidence type="ECO:0000256" key="5">
    <source>
        <dbReference type="ARBA" id="ARBA00023163"/>
    </source>
</evidence>
<dbReference type="Gene3D" id="3.40.50.300">
    <property type="entry name" value="P-loop containing nucleotide triphosphate hydrolases"/>
    <property type="match status" value="1"/>
</dbReference>
<feature type="domain" description="Response regulatory" evidence="8">
    <location>
        <begin position="2"/>
        <end position="119"/>
    </location>
</feature>
<keyword evidence="2" id="KW-0067">ATP-binding</keyword>
<sequence>MRILLVDDDDLGREMLAAHLEGPLGHQVTQCSNAEEAIVCFGAEVYPLVLTDIRMPGVDGIELVKRLKITPGGRTADIVLITAHGDMHSAIAALRVGAYDYLRKPLDLNELTALVNRVVEHQQLIRDNYELTHHFEQRVEEATRETASKLKQLRNLYLEVSGIGEVGLFSEAMQKIVDMTHKFSENLSVTVLVEGETGTGKEIVARLIHENGSNRDEPFVGINCSAIPPNLFENELFGYEGGAFTGAKRTGQIGKFELAQKGTIFIDEIGDMSLEFQPKLLRVLQERNFYRVGGLKKINLDARLVCASNRNLEMLVEKGEFRQDMFYRLNVGRIFVPPLRDRKDEIVPLAQMFMRRYAARMRRHFKSIHPEALEIMLSYNWPGNIRELQNSIERIVLLHDDDQIRPEHLCIILSKGFDKAPAAVRAENSSGMINIHMPEDSLDLASIESVVIKKAIDKFAGNKTRAAKYLNISLPTLRKKFRSS</sequence>
<keyword evidence="6" id="KW-0597">Phosphoprotein</keyword>
<feature type="domain" description="Sigma-54 factor interaction" evidence="7">
    <location>
        <begin position="170"/>
        <end position="397"/>
    </location>
</feature>
<organism evidence="9 10">
    <name type="scientific">Candidatus Glassbacteria bacterium GWA2_58_10</name>
    <dbReference type="NCBI Taxonomy" id="1817865"/>
    <lineage>
        <taxon>Bacteria</taxon>
        <taxon>Candidatus Glassiibacteriota</taxon>
    </lineage>
</organism>
<accession>A0A1F5YE00</accession>
<dbReference type="InterPro" id="IPR025944">
    <property type="entry name" value="Sigma_54_int_dom_CS"/>
</dbReference>
<dbReference type="Gene3D" id="1.10.10.60">
    <property type="entry name" value="Homeodomain-like"/>
    <property type="match status" value="1"/>
</dbReference>
<dbReference type="PROSITE" id="PS00676">
    <property type="entry name" value="SIGMA54_INTERACT_2"/>
    <property type="match status" value="1"/>
</dbReference>
<dbReference type="InterPro" id="IPR011006">
    <property type="entry name" value="CheY-like_superfamily"/>
</dbReference>
<keyword evidence="3" id="KW-0805">Transcription regulation</keyword>
<dbReference type="SUPFAM" id="SSF52540">
    <property type="entry name" value="P-loop containing nucleoside triphosphate hydrolases"/>
    <property type="match status" value="1"/>
</dbReference>
<keyword evidence="4" id="KW-0238">DNA-binding</keyword>
<dbReference type="EMBL" id="MFIV01000109">
    <property type="protein sequence ID" value="OGF98405.1"/>
    <property type="molecule type" value="Genomic_DNA"/>
</dbReference>
<evidence type="ECO:0000259" key="8">
    <source>
        <dbReference type="PROSITE" id="PS50110"/>
    </source>
</evidence>
<dbReference type="Pfam" id="PF00158">
    <property type="entry name" value="Sigma54_activat"/>
    <property type="match status" value="1"/>
</dbReference>
<dbReference type="CDD" id="cd00009">
    <property type="entry name" value="AAA"/>
    <property type="match status" value="1"/>
</dbReference>
<keyword evidence="5" id="KW-0804">Transcription</keyword>
<evidence type="ECO:0000256" key="1">
    <source>
        <dbReference type="ARBA" id="ARBA00022741"/>
    </source>
</evidence>
<dbReference type="InterPro" id="IPR025943">
    <property type="entry name" value="Sigma_54_int_dom_ATP-bd_2"/>
</dbReference>
<evidence type="ECO:0000259" key="7">
    <source>
        <dbReference type="PROSITE" id="PS50045"/>
    </source>
</evidence>
<protein>
    <recommendedName>
        <fullName evidence="11">Sigma-54-dependent Fis family transcriptional regulator</fullName>
    </recommendedName>
</protein>
<proteinExistence type="predicted"/>
<dbReference type="SMART" id="SM00448">
    <property type="entry name" value="REC"/>
    <property type="match status" value="1"/>
</dbReference>
<feature type="modified residue" description="4-aspartylphosphate" evidence="6">
    <location>
        <position position="52"/>
    </location>
</feature>
<dbReference type="InterPro" id="IPR025662">
    <property type="entry name" value="Sigma_54_int_dom_ATP-bd_1"/>
</dbReference>
<comment type="caution">
    <text evidence="9">The sequence shown here is derived from an EMBL/GenBank/DDBJ whole genome shotgun (WGS) entry which is preliminary data.</text>
</comment>
<dbReference type="InterPro" id="IPR009057">
    <property type="entry name" value="Homeodomain-like_sf"/>
</dbReference>
<dbReference type="SUPFAM" id="SSF46689">
    <property type="entry name" value="Homeodomain-like"/>
    <property type="match status" value="1"/>
</dbReference>
<dbReference type="GO" id="GO:0000160">
    <property type="term" value="P:phosphorelay signal transduction system"/>
    <property type="evidence" value="ECO:0007669"/>
    <property type="project" value="InterPro"/>
</dbReference>
<dbReference type="AlphaFoldDB" id="A0A1F5YE00"/>
<dbReference type="Gene3D" id="3.40.50.2300">
    <property type="match status" value="1"/>
</dbReference>
<evidence type="ECO:0000256" key="4">
    <source>
        <dbReference type="ARBA" id="ARBA00023125"/>
    </source>
</evidence>
<dbReference type="InterPro" id="IPR001789">
    <property type="entry name" value="Sig_transdc_resp-reg_receiver"/>
</dbReference>
<keyword evidence="1" id="KW-0547">Nucleotide-binding</keyword>
<gene>
    <name evidence="9" type="ORF">A2Z86_09500</name>
</gene>
<dbReference type="Pfam" id="PF02954">
    <property type="entry name" value="HTH_8"/>
    <property type="match status" value="1"/>
</dbReference>
<dbReference type="FunFam" id="3.40.50.300:FF:000006">
    <property type="entry name" value="DNA-binding transcriptional regulator NtrC"/>
    <property type="match status" value="1"/>
</dbReference>
<evidence type="ECO:0000313" key="9">
    <source>
        <dbReference type="EMBL" id="OGF98405.1"/>
    </source>
</evidence>
<dbReference type="Proteomes" id="UP000176992">
    <property type="component" value="Unassembled WGS sequence"/>
</dbReference>
<dbReference type="PROSITE" id="PS00688">
    <property type="entry name" value="SIGMA54_INTERACT_3"/>
    <property type="match status" value="1"/>
</dbReference>
<evidence type="ECO:0000256" key="2">
    <source>
        <dbReference type="ARBA" id="ARBA00022840"/>
    </source>
</evidence>
<dbReference type="InterPro" id="IPR003593">
    <property type="entry name" value="AAA+_ATPase"/>
</dbReference>
<dbReference type="SUPFAM" id="SSF52172">
    <property type="entry name" value="CheY-like"/>
    <property type="match status" value="1"/>
</dbReference>
<dbReference type="PROSITE" id="PS00675">
    <property type="entry name" value="SIGMA54_INTERACT_1"/>
    <property type="match status" value="1"/>
</dbReference>
<dbReference type="SMART" id="SM00382">
    <property type="entry name" value="AAA"/>
    <property type="match status" value="1"/>
</dbReference>
<name>A0A1F5YE00_9BACT</name>
<dbReference type="Gene3D" id="1.10.8.60">
    <property type="match status" value="1"/>
</dbReference>
<dbReference type="InterPro" id="IPR002078">
    <property type="entry name" value="Sigma_54_int"/>
</dbReference>
<dbReference type="GO" id="GO:0043565">
    <property type="term" value="F:sequence-specific DNA binding"/>
    <property type="evidence" value="ECO:0007669"/>
    <property type="project" value="InterPro"/>
</dbReference>
<dbReference type="InterPro" id="IPR002197">
    <property type="entry name" value="HTH_Fis"/>
</dbReference>
<evidence type="ECO:0008006" key="11">
    <source>
        <dbReference type="Google" id="ProtNLM"/>
    </source>
</evidence>
<evidence type="ECO:0000256" key="3">
    <source>
        <dbReference type="ARBA" id="ARBA00023015"/>
    </source>
</evidence>
<dbReference type="PROSITE" id="PS50045">
    <property type="entry name" value="SIGMA54_INTERACT_4"/>
    <property type="match status" value="1"/>
</dbReference>
<dbReference type="InterPro" id="IPR027417">
    <property type="entry name" value="P-loop_NTPase"/>
</dbReference>
<reference evidence="9 10" key="1">
    <citation type="journal article" date="2016" name="Nat. Commun.">
        <title>Thousands of microbial genomes shed light on interconnected biogeochemical processes in an aquifer system.</title>
        <authorList>
            <person name="Anantharaman K."/>
            <person name="Brown C.T."/>
            <person name="Hug L.A."/>
            <person name="Sharon I."/>
            <person name="Castelle C.J."/>
            <person name="Probst A.J."/>
            <person name="Thomas B.C."/>
            <person name="Singh A."/>
            <person name="Wilkins M.J."/>
            <person name="Karaoz U."/>
            <person name="Brodie E.L."/>
            <person name="Williams K.H."/>
            <person name="Hubbard S.S."/>
            <person name="Banfield J.F."/>
        </authorList>
    </citation>
    <scope>NUCLEOTIDE SEQUENCE [LARGE SCALE GENOMIC DNA]</scope>
</reference>
<evidence type="ECO:0000313" key="10">
    <source>
        <dbReference type="Proteomes" id="UP000176992"/>
    </source>
</evidence>
<dbReference type="PROSITE" id="PS50110">
    <property type="entry name" value="RESPONSE_REGULATORY"/>
    <property type="match status" value="1"/>
</dbReference>
<dbReference type="GO" id="GO:0006355">
    <property type="term" value="P:regulation of DNA-templated transcription"/>
    <property type="evidence" value="ECO:0007669"/>
    <property type="project" value="InterPro"/>
</dbReference>